<dbReference type="RefSeq" id="WP_380071851.1">
    <property type="nucleotide sequence ID" value="NZ_JBHRTO010000001.1"/>
</dbReference>
<name>A0ABV7IVA1_9RHOB</name>
<dbReference type="InterPro" id="IPR008949">
    <property type="entry name" value="Isoprenoid_synthase_dom_sf"/>
</dbReference>
<evidence type="ECO:0000313" key="2">
    <source>
        <dbReference type="Proteomes" id="UP001595547"/>
    </source>
</evidence>
<comment type="caution">
    <text evidence="1">The sequence shown here is derived from an EMBL/GenBank/DDBJ whole genome shotgun (WGS) entry which is preliminary data.</text>
</comment>
<dbReference type="InterPro" id="IPR002060">
    <property type="entry name" value="Squ/phyt_synthse"/>
</dbReference>
<accession>A0ABV7IVA1</accession>
<dbReference type="Pfam" id="PF00494">
    <property type="entry name" value="SQS_PSY"/>
    <property type="match status" value="1"/>
</dbReference>
<dbReference type="Proteomes" id="UP001595547">
    <property type="component" value="Unassembled WGS sequence"/>
</dbReference>
<dbReference type="Gene3D" id="1.10.600.10">
    <property type="entry name" value="Farnesyl Diphosphate Synthase"/>
    <property type="match status" value="1"/>
</dbReference>
<proteinExistence type="predicted"/>
<dbReference type="SUPFAM" id="SSF48576">
    <property type="entry name" value="Terpenoid synthases"/>
    <property type="match status" value="1"/>
</dbReference>
<sequence>MSVEACADLVERGDADRFAAVMAAPSGLRARLWPLYAFNLEIARAPWVTKEPMIAEMRLQWWRDVVAETSPRAHEVAGPLHGLIAQAGLDVGVLERMAAARVWDVYAEPFADQAAFDAYLDDTAGGLMWLVARACGADQRTEAAVRDYGWAAGLGAFLRAVPLLEERGKRPLVDGRPGSVRDLAARGLENIRAARAVRHLVGKAAPALLAGWQAEALLRQVVADPMVVAEGRMGLSEFARRGRLLWQATTGRW</sequence>
<dbReference type="EMBL" id="JBHRTO010000001">
    <property type="protein sequence ID" value="MFC3180220.1"/>
    <property type="molecule type" value="Genomic_DNA"/>
</dbReference>
<reference evidence="2" key="1">
    <citation type="journal article" date="2019" name="Int. J. Syst. Evol. Microbiol.">
        <title>The Global Catalogue of Microorganisms (GCM) 10K type strain sequencing project: providing services to taxonomists for standard genome sequencing and annotation.</title>
        <authorList>
            <consortium name="The Broad Institute Genomics Platform"/>
            <consortium name="The Broad Institute Genome Sequencing Center for Infectious Disease"/>
            <person name="Wu L."/>
            <person name="Ma J."/>
        </authorList>
    </citation>
    <scope>NUCLEOTIDE SEQUENCE [LARGE SCALE GENOMIC DNA]</scope>
    <source>
        <strain evidence="2">KCTC 52039</strain>
    </source>
</reference>
<gene>
    <name evidence="1" type="ORF">ACFOGH_04390</name>
</gene>
<organism evidence="1 2">
    <name type="scientific">Cypionkella sinensis</name>
    <dbReference type="NCBI Taxonomy" id="1756043"/>
    <lineage>
        <taxon>Bacteria</taxon>
        <taxon>Pseudomonadati</taxon>
        <taxon>Pseudomonadota</taxon>
        <taxon>Alphaproteobacteria</taxon>
        <taxon>Rhodobacterales</taxon>
        <taxon>Paracoccaceae</taxon>
        <taxon>Cypionkella</taxon>
    </lineage>
</organism>
<protein>
    <submittedName>
        <fullName evidence="1">Squalene/phytoene synthase family protein</fullName>
    </submittedName>
</protein>
<evidence type="ECO:0000313" key="1">
    <source>
        <dbReference type="EMBL" id="MFC3180220.1"/>
    </source>
</evidence>
<keyword evidence="2" id="KW-1185">Reference proteome</keyword>